<evidence type="ECO:0000256" key="3">
    <source>
        <dbReference type="ARBA" id="ARBA00022679"/>
    </source>
</evidence>
<sequence length="329" mass="37984">MSKRLSSHFPVELSIVIPLLNEAESLPELTRWINRVLTQHGLTYEVILIDDGSTDASWDVIEELAQTDTHLRGIRFNRNYGKSAALNTGFRETTGRVVCTMDADLQDSPEELPELYRMIVEERYDLVSGWKKKRFDPLSKTIPTKLFNGATRWISGIRLHDFNCGLKAYDQRVVKGIEVYGEMHRYIPVIAKWNGFGRIGEKAVQHQERKYGVTKFGLERFVYGFLDLMSITFVSRFRRRPMHFFGTLGSVSFLVGMLITLWLVIEKVYLAYHNLRARDVTDQPLFFLALVAVILGMQLFLAGFLAEMVQLNGPRRNDYLIRDRINLPD</sequence>
<dbReference type="InterPro" id="IPR001173">
    <property type="entry name" value="Glyco_trans_2-like"/>
</dbReference>
<keyword evidence="4 8" id="KW-0812">Transmembrane</keyword>
<organism evidence="10 11">
    <name type="scientific">Hymenobacter chitinivorans DSM 11115</name>
    <dbReference type="NCBI Taxonomy" id="1121954"/>
    <lineage>
        <taxon>Bacteria</taxon>
        <taxon>Pseudomonadati</taxon>
        <taxon>Bacteroidota</taxon>
        <taxon>Cytophagia</taxon>
        <taxon>Cytophagales</taxon>
        <taxon>Hymenobacteraceae</taxon>
        <taxon>Hymenobacter</taxon>
    </lineage>
</organism>
<keyword evidence="2" id="KW-0328">Glycosyltransferase</keyword>
<dbReference type="PANTHER" id="PTHR48090">
    <property type="entry name" value="UNDECAPRENYL-PHOSPHATE 4-DEOXY-4-FORMAMIDO-L-ARABINOSE TRANSFERASE-RELATED"/>
    <property type="match status" value="1"/>
</dbReference>
<evidence type="ECO:0000259" key="9">
    <source>
        <dbReference type="Pfam" id="PF00535"/>
    </source>
</evidence>
<dbReference type="EMBL" id="PGFA01000001">
    <property type="protein sequence ID" value="PJJ61296.1"/>
    <property type="molecule type" value="Genomic_DNA"/>
</dbReference>
<keyword evidence="5" id="KW-0448">Lipopolysaccharide biosynthesis</keyword>
<evidence type="ECO:0000256" key="8">
    <source>
        <dbReference type="SAM" id="Phobius"/>
    </source>
</evidence>
<dbReference type="Gene3D" id="3.90.550.10">
    <property type="entry name" value="Spore Coat Polysaccharide Biosynthesis Protein SpsA, Chain A"/>
    <property type="match status" value="1"/>
</dbReference>
<dbReference type="GO" id="GO:0009103">
    <property type="term" value="P:lipopolysaccharide biosynthetic process"/>
    <property type="evidence" value="ECO:0007669"/>
    <property type="project" value="UniProtKB-KW"/>
</dbReference>
<evidence type="ECO:0000313" key="10">
    <source>
        <dbReference type="EMBL" id="PJJ61296.1"/>
    </source>
</evidence>
<dbReference type="InterPro" id="IPR029044">
    <property type="entry name" value="Nucleotide-diphossugar_trans"/>
</dbReference>
<evidence type="ECO:0000256" key="6">
    <source>
        <dbReference type="ARBA" id="ARBA00022989"/>
    </source>
</evidence>
<name>A0A2M9BTM3_9BACT</name>
<dbReference type="GO" id="GO:0099621">
    <property type="term" value="F:undecaprenyl-phosphate 4-deoxy-4-formamido-L-arabinose transferase activity"/>
    <property type="evidence" value="ECO:0007669"/>
    <property type="project" value="TreeGrafter"/>
</dbReference>
<dbReference type="GO" id="GO:0005886">
    <property type="term" value="C:plasma membrane"/>
    <property type="evidence" value="ECO:0007669"/>
    <property type="project" value="TreeGrafter"/>
</dbReference>
<keyword evidence="11" id="KW-1185">Reference proteome</keyword>
<feature type="domain" description="Glycosyltransferase 2-like" evidence="9">
    <location>
        <begin position="14"/>
        <end position="151"/>
    </location>
</feature>
<evidence type="ECO:0000256" key="2">
    <source>
        <dbReference type="ARBA" id="ARBA00022676"/>
    </source>
</evidence>
<dbReference type="RefSeq" id="WP_100336900.1">
    <property type="nucleotide sequence ID" value="NZ_PGFA01000001.1"/>
</dbReference>
<accession>A0A2M9BTM3</accession>
<keyword evidence="6 8" id="KW-1133">Transmembrane helix</keyword>
<dbReference type="CDD" id="cd04187">
    <property type="entry name" value="DPM1_like_bac"/>
    <property type="match status" value="1"/>
</dbReference>
<dbReference type="PANTHER" id="PTHR48090:SF3">
    <property type="entry name" value="UNDECAPRENYL-PHOSPHATE 4-DEOXY-4-FORMAMIDO-L-ARABINOSE TRANSFERASE"/>
    <property type="match status" value="1"/>
</dbReference>
<comment type="caution">
    <text evidence="10">The sequence shown here is derived from an EMBL/GenBank/DDBJ whole genome shotgun (WGS) entry which is preliminary data.</text>
</comment>
<dbReference type="AlphaFoldDB" id="A0A2M9BTM3"/>
<gene>
    <name evidence="10" type="ORF">CLV45_2734</name>
</gene>
<keyword evidence="3 10" id="KW-0808">Transferase</keyword>
<dbReference type="Pfam" id="PF00535">
    <property type="entry name" value="Glycos_transf_2"/>
    <property type="match status" value="1"/>
</dbReference>
<evidence type="ECO:0000256" key="5">
    <source>
        <dbReference type="ARBA" id="ARBA00022985"/>
    </source>
</evidence>
<dbReference type="SUPFAM" id="SSF53448">
    <property type="entry name" value="Nucleotide-diphospho-sugar transferases"/>
    <property type="match status" value="1"/>
</dbReference>
<evidence type="ECO:0000256" key="4">
    <source>
        <dbReference type="ARBA" id="ARBA00022692"/>
    </source>
</evidence>
<dbReference type="OrthoDB" id="9807778at2"/>
<feature type="transmembrane region" description="Helical" evidence="8">
    <location>
        <begin position="285"/>
        <end position="306"/>
    </location>
</feature>
<evidence type="ECO:0000313" key="11">
    <source>
        <dbReference type="Proteomes" id="UP000228535"/>
    </source>
</evidence>
<keyword evidence="7 8" id="KW-0472">Membrane</keyword>
<feature type="transmembrane region" description="Helical" evidence="8">
    <location>
        <begin position="244"/>
        <end position="265"/>
    </location>
</feature>
<reference evidence="10 11" key="1">
    <citation type="submission" date="2017-11" db="EMBL/GenBank/DDBJ databases">
        <title>Genomic Encyclopedia of Archaeal and Bacterial Type Strains, Phase II (KMG-II): From Individual Species to Whole Genera.</title>
        <authorList>
            <person name="Goeker M."/>
        </authorList>
    </citation>
    <scope>NUCLEOTIDE SEQUENCE [LARGE SCALE GENOMIC DNA]</scope>
    <source>
        <strain evidence="10 11">DSM 11115</strain>
    </source>
</reference>
<protein>
    <submittedName>
        <fullName evidence="10">Glycosyltransferase involved in cell wall biosynthesis</fullName>
    </submittedName>
</protein>
<dbReference type="Proteomes" id="UP000228535">
    <property type="component" value="Unassembled WGS sequence"/>
</dbReference>
<evidence type="ECO:0000256" key="7">
    <source>
        <dbReference type="ARBA" id="ARBA00023136"/>
    </source>
</evidence>
<dbReference type="InterPro" id="IPR050256">
    <property type="entry name" value="Glycosyltransferase_2"/>
</dbReference>
<evidence type="ECO:0000256" key="1">
    <source>
        <dbReference type="ARBA" id="ARBA00022475"/>
    </source>
</evidence>
<proteinExistence type="predicted"/>
<keyword evidence="1" id="KW-1003">Cell membrane</keyword>